<keyword evidence="12 17" id="KW-0456">Lyase</keyword>
<feature type="binding site" evidence="18">
    <location>
        <position position="170"/>
    </location>
    <ligand>
        <name>K(+)</name>
        <dbReference type="ChEBI" id="CHEBI:29103"/>
    </ligand>
</feature>
<keyword evidence="22" id="KW-0808">Transferase</keyword>
<feature type="binding site" evidence="18">
    <location>
        <position position="167"/>
    </location>
    <ligand>
        <name>(6S)-NADPHX</name>
        <dbReference type="ChEBI" id="CHEBI:64076"/>
    </ligand>
</feature>
<dbReference type="InterPro" id="IPR004443">
    <property type="entry name" value="YjeF_N_dom"/>
</dbReference>
<keyword evidence="22" id="KW-0418">Kinase</keyword>
<comment type="catalytic activity">
    <reaction evidence="16 17 19">
        <text>(6S)-NADPHX + ADP = AMP + phosphate + NADPH + H(+)</text>
        <dbReference type="Rhea" id="RHEA:32235"/>
        <dbReference type="ChEBI" id="CHEBI:15378"/>
        <dbReference type="ChEBI" id="CHEBI:43474"/>
        <dbReference type="ChEBI" id="CHEBI:57783"/>
        <dbReference type="ChEBI" id="CHEBI:64076"/>
        <dbReference type="ChEBI" id="CHEBI:456215"/>
        <dbReference type="ChEBI" id="CHEBI:456216"/>
        <dbReference type="EC" id="4.2.1.136"/>
    </reaction>
</comment>
<dbReference type="InterPro" id="IPR029056">
    <property type="entry name" value="Ribokinase-like"/>
</dbReference>
<comment type="catalytic activity">
    <reaction evidence="1 18 19">
        <text>(6R)-NADHX = (6S)-NADHX</text>
        <dbReference type="Rhea" id="RHEA:32215"/>
        <dbReference type="ChEBI" id="CHEBI:64074"/>
        <dbReference type="ChEBI" id="CHEBI:64075"/>
        <dbReference type="EC" id="5.1.99.6"/>
    </reaction>
</comment>
<keyword evidence="13" id="KW-0511">Multifunctional enzyme</keyword>
<name>A0A0K6IRX2_9GAMM</name>
<comment type="similarity">
    <text evidence="18">Belongs to the NnrE/AIBP family.</text>
</comment>
<dbReference type="EMBL" id="CYHG01000013">
    <property type="protein sequence ID" value="CUB05829.1"/>
    <property type="molecule type" value="Genomic_DNA"/>
</dbReference>
<feature type="binding site" evidence="17">
    <location>
        <begin position="410"/>
        <end position="414"/>
    </location>
    <ligand>
        <name>AMP</name>
        <dbReference type="ChEBI" id="CHEBI:456215"/>
    </ligand>
</feature>
<evidence type="ECO:0000256" key="9">
    <source>
        <dbReference type="ARBA" id="ARBA00022958"/>
    </source>
</evidence>
<comment type="function">
    <text evidence="18">Catalyzes the epimerization of the S- and R-forms of NAD(P)HX, a damaged form of NAD(P)H that is a result of enzymatic or heat-dependent hydration. This is a prerequisite for the S-specific NAD(P)H-hydrate dehydratase to allow the repair of both epimers of NAD(P)HX.</text>
</comment>
<dbReference type="GO" id="GO:0110051">
    <property type="term" value="P:metabolite repair"/>
    <property type="evidence" value="ECO:0007669"/>
    <property type="project" value="TreeGrafter"/>
</dbReference>
<comment type="function">
    <text evidence="14 19">Bifunctional enzyme that catalyzes the epimerization of the S- and R-forms of NAD(P)HX and the dehydration of the S-form of NAD(P)HX at the expense of ADP, which is converted to AMP. This allows the repair of both epimers of NAD(P)HX, a damaged form of NAD(P)H that is a result of enzymatic or heat-dependent hydration.</text>
</comment>
<proteinExistence type="inferred from homology"/>
<dbReference type="Pfam" id="PF01256">
    <property type="entry name" value="Carb_kinase"/>
    <property type="match status" value="1"/>
</dbReference>
<evidence type="ECO:0000256" key="3">
    <source>
        <dbReference type="ARBA" id="ARBA00006001"/>
    </source>
</evidence>
<evidence type="ECO:0000256" key="19">
    <source>
        <dbReference type="PIRNR" id="PIRNR017184"/>
    </source>
</evidence>
<sequence>MPSVLLSKRFLIPLFDIAGIRAREQASFAHEGASFPMMLRAGKALYDHILRRHPTITQIAVVVGGGNNGGDGWVVAQLAAQDGLQVRVYDVASSPRKGDAKQAEERAVGHPRVEVKSSDELEYETAAVVVDALLGIGFQAPLSDVYEQVINAINQLSSKGVWVVSVDCPSGLDLHSGQAVLAVHADLVVTFIGDKLGHYLQDGPVYCHEIVTENLQAVDLSEQPQAYFLAPAALDHHSPCQRNLNSHKGTYGHVTVIGGDHGYGGAAIMSSEAAAKAGSGTVSLFTREKHVSASLVRNPNVMAVSYEQADIQSTLRSSQSVVVLGPGLGQSEWSKAVWQQCQPLNQPMVVDADGLYWLGVSPIKREKMVVTPHPGEAARLLKKSIKEILQDLPRAANLIASRYQAVVVLKGATSIVASPDGRMMIVGKPCPGLAKGGSGDVLSGMVGACLAYYQDAFEAAVVATAWHNKAAQRCGAELGMIKMQPYQLLDYLE</sequence>
<feature type="binding site" evidence="17">
    <location>
        <position position="439"/>
    </location>
    <ligand>
        <name>AMP</name>
        <dbReference type="ChEBI" id="CHEBI:456215"/>
    </ligand>
</feature>
<feature type="binding site" evidence="18">
    <location>
        <position position="131"/>
    </location>
    <ligand>
        <name>K(+)</name>
        <dbReference type="ChEBI" id="CHEBI:29103"/>
    </ligand>
</feature>
<keyword evidence="7 17" id="KW-0067">ATP-binding</keyword>
<comment type="similarity">
    <text evidence="3 19">In the N-terminal section; belongs to the NnrE/AIBP family.</text>
</comment>
<feature type="binding site" evidence="18">
    <location>
        <position position="68"/>
    </location>
    <ligand>
        <name>K(+)</name>
        <dbReference type="ChEBI" id="CHEBI:29103"/>
    </ligand>
</feature>
<dbReference type="Proteomes" id="UP000182769">
    <property type="component" value="Unassembled WGS sequence"/>
</dbReference>
<dbReference type="GO" id="GO:0005524">
    <property type="term" value="F:ATP binding"/>
    <property type="evidence" value="ECO:0007669"/>
    <property type="project" value="UniProtKB-UniRule"/>
</dbReference>
<dbReference type="NCBIfam" id="TIGR00196">
    <property type="entry name" value="yjeF_cterm"/>
    <property type="match status" value="1"/>
</dbReference>
<evidence type="ECO:0000256" key="12">
    <source>
        <dbReference type="ARBA" id="ARBA00023239"/>
    </source>
</evidence>
<accession>A0A0K6IRX2</accession>
<dbReference type="InterPro" id="IPR000631">
    <property type="entry name" value="CARKD"/>
</dbReference>
<comment type="catalytic activity">
    <reaction evidence="15 17 19">
        <text>(6S)-NADHX + ADP = AMP + phosphate + NADH + H(+)</text>
        <dbReference type="Rhea" id="RHEA:32223"/>
        <dbReference type="ChEBI" id="CHEBI:15378"/>
        <dbReference type="ChEBI" id="CHEBI:43474"/>
        <dbReference type="ChEBI" id="CHEBI:57945"/>
        <dbReference type="ChEBI" id="CHEBI:64074"/>
        <dbReference type="ChEBI" id="CHEBI:456215"/>
        <dbReference type="ChEBI" id="CHEBI:456216"/>
        <dbReference type="EC" id="4.2.1.136"/>
    </reaction>
</comment>
<dbReference type="PROSITE" id="PS01050">
    <property type="entry name" value="YJEF_C_2"/>
    <property type="match status" value="1"/>
</dbReference>
<evidence type="ECO:0000256" key="16">
    <source>
        <dbReference type="ARBA" id="ARBA00049209"/>
    </source>
</evidence>
<dbReference type="SUPFAM" id="SSF64153">
    <property type="entry name" value="YjeF N-terminal domain-like"/>
    <property type="match status" value="1"/>
</dbReference>
<feature type="domain" description="YjeF N-terminal" evidence="21">
    <location>
        <begin position="20"/>
        <end position="228"/>
    </location>
</feature>
<comment type="cofactor">
    <cofactor evidence="18 19">
        <name>K(+)</name>
        <dbReference type="ChEBI" id="CHEBI:29103"/>
    </cofactor>
    <text evidence="18 19">Binds 1 potassium ion per subunit.</text>
</comment>
<comment type="subunit">
    <text evidence="17">Homotetramer.</text>
</comment>
<evidence type="ECO:0000256" key="8">
    <source>
        <dbReference type="ARBA" id="ARBA00022857"/>
    </source>
</evidence>
<dbReference type="GO" id="GO:0016301">
    <property type="term" value="F:kinase activity"/>
    <property type="evidence" value="ECO:0007669"/>
    <property type="project" value="UniProtKB-KW"/>
</dbReference>
<keyword evidence="9 18" id="KW-0630">Potassium</keyword>
<evidence type="ECO:0000256" key="4">
    <source>
        <dbReference type="ARBA" id="ARBA00009524"/>
    </source>
</evidence>
<dbReference type="SUPFAM" id="SSF53613">
    <property type="entry name" value="Ribokinase-like"/>
    <property type="match status" value="1"/>
</dbReference>
<dbReference type="Gene3D" id="3.40.50.10260">
    <property type="entry name" value="YjeF N-terminal domain"/>
    <property type="match status" value="1"/>
</dbReference>
<dbReference type="PANTHER" id="PTHR12592:SF0">
    <property type="entry name" value="ATP-DEPENDENT (S)-NAD(P)H-HYDRATE DEHYDRATASE"/>
    <property type="match status" value="1"/>
</dbReference>
<comment type="similarity">
    <text evidence="4 19">In the C-terminal section; belongs to the NnrD/CARKD family.</text>
</comment>
<dbReference type="PROSITE" id="PS51383">
    <property type="entry name" value="YJEF_C_3"/>
    <property type="match status" value="1"/>
</dbReference>
<organism evidence="22 23">
    <name type="scientific">Marinomonas fungiae</name>
    <dbReference type="NCBI Taxonomy" id="1137284"/>
    <lineage>
        <taxon>Bacteria</taxon>
        <taxon>Pseudomonadati</taxon>
        <taxon>Pseudomonadota</taxon>
        <taxon>Gammaproteobacteria</taxon>
        <taxon>Oceanospirillales</taxon>
        <taxon>Oceanospirillaceae</taxon>
        <taxon>Marinomonas</taxon>
    </lineage>
</organism>
<evidence type="ECO:0000256" key="5">
    <source>
        <dbReference type="ARBA" id="ARBA00022723"/>
    </source>
</evidence>
<comment type="function">
    <text evidence="17">Catalyzes the dehydration of the S-form of NAD(P)HX at the expense of ADP, which is converted to AMP. Together with NAD(P)HX epimerase, which catalyzes the epimerization of the S- and R-forms, the enzyme allows the repair of both epimers of NAD(P)HX, a damaged form of NAD(P)H that is a result of enzymatic or heat-dependent hydration.</text>
</comment>
<dbReference type="GO" id="GO:0052856">
    <property type="term" value="F:NAD(P)HX epimerase activity"/>
    <property type="evidence" value="ECO:0007669"/>
    <property type="project" value="UniProtKB-UniRule"/>
</dbReference>
<feature type="binding site" evidence="18">
    <location>
        <position position="146"/>
    </location>
    <ligand>
        <name>(6S)-NADPHX</name>
        <dbReference type="ChEBI" id="CHEBI:64076"/>
    </ligand>
</feature>
<keyword evidence="5 18" id="KW-0479">Metal-binding</keyword>
<keyword evidence="10 17" id="KW-0520">NAD</keyword>
<evidence type="ECO:0000256" key="11">
    <source>
        <dbReference type="ARBA" id="ARBA00023235"/>
    </source>
</evidence>
<protein>
    <recommendedName>
        <fullName evidence="19">Bifunctional NAD(P)H-hydrate repair enzyme</fullName>
    </recommendedName>
    <alternativeName>
        <fullName evidence="19">Nicotinamide nucleotide repair protein</fullName>
    </alternativeName>
    <domain>
        <recommendedName>
            <fullName evidence="19">ADP-dependent (S)-NAD(P)H-hydrate dehydratase</fullName>
            <ecNumber evidence="19">4.2.1.136</ecNumber>
        </recommendedName>
        <alternativeName>
            <fullName evidence="19">ADP-dependent NAD(P)HX dehydratase</fullName>
        </alternativeName>
    </domain>
    <domain>
        <recommendedName>
            <fullName evidence="19">NAD(P)H-hydrate epimerase</fullName>
            <ecNumber evidence="19">5.1.99.6</ecNumber>
        </recommendedName>
    </domain>
</protein>
<evidence type="ECO:0000259" key="21">
    <source>
        <dbReference type="PROSITE" id="PS51385"/>
    </source>
</evidence>
<keyword evidence="6 17" id="KW-0547">Nucleotide-binding</keyword>
<dbReference type="InterPro" id="IPR036652">
    <property type="entry name" value="YjeF_N_dom_sf"/>
</dbReference>
<dbReference type="AlphaFoldDB" id="A0A0K6IRX2"/>
<evidence type="ECO:0000256" key="7">
    <source>
        <dbReference type="ARBA" id="ARBA00022840"/>
    </source>
</evidence>
<dbReference type="InterPro" id="IPR017953">
    <property type="entry name" value="Carbohydrate_kinase_pred_CS"/>
</dbReference>
<feature type="binding site" evidence="18">
    <location>
        <begin position="135"/>
        <end position="141"/>
    </location>
    <ligand>
        <name>(6S)-NADPHX</name>
        <dbReference type="ChEBI" id="CHEBI:64076"/>
    </ligand>
</feature>
<dbReference type="PANTHER" id="PTHR12592">
    <property type="entry name" value="ATP-DEPENDENT (S)-NAD(P)H-HYDRATE DEHYDRATASE FAMILY MEMBER"/>
    <property type="match status" value="1"/>
</dbReference>
<feature type="binding site" evidence="17">
    <location>
        <position position="440"/>
    </location>
    <ligand>
        <name>(6S)-NADPHX</name>
        <dbReference type="ChEBI" id="CHEBI:64076"/>
    </ligand>
</feature>
<dbReference type="NCBIfam" id="TIGR00197">
    <property type="entry name" value="yjeF_nterm"/>
    <property type="match status" value="1"/>
</dbReference>
<keyword evidence="8 17" id="KW-0521">NADP</keyword>
<dbReference type="HAMAP" id="MF_01966">
    <property type="entry name" value="NADHX_epimerase"/>
    <property type="match status" value="1"/>
</dbReference>
<evidence type="ECO:0000256" key="13">
    <source>
        <dbReference type="ARBA" id="ARBA00023268"/>
    </source>
</evidence>
<dbReference type="PIRSF" id="PIRSF017184">
    <property type="entry name" value="Nnr"/>
    <property type="match status" value="1"/>
</dbReference>
<evidence type="ECO:0000256" key="17">
    <source>
        <dbReference type="HAMAP-Rule" id="MF_01965"/>
    </source>
</evidence>
<dbReference type="Gene3D" id="3.40.1190.20">
    <property type="match status" value="1"/>
</dbReference>
<gene>
    <name evidence="18" type="primary">nnrE</name>
    <name evidence="17" type="synonym">nnrD</name>
    <name evidence="22" type="ORF">Ga0061065_11331</name>
</gene>
<evidence type="ECO:0000256" key="14">
    <source>
        <dbReference type="ARBA" id="ARBA00025153"/>
    </source>
</evidence>
<reference evidence="23" key="1">
    <citation type="submission" date="2015-08" db="EMBL/GenBank/DDBJ databases">
        <authorList>
            <person name="Varghese N."/>
        </authorList>
    </citation>
    <scope>NUCLEOTIDE SEQUENCE [LARGE SCALE GENOMIC DNA]</scope>
    <source>
        <strain evidence="23">JCM 18476</strain>
    </source>
</reference>
<dbReference type="EC" id="5.1.99.6" evidence="19"/>
<dbReference type="InterPro" id="IPR030677">
    <property type="entry name" value="Nnr"/>
</dbReference>
<dbReference type="Pfam" id="PF03853">
    <property type="entry name" value="YjeF_N"/>
    <property type="match status" value="1"/>
</dbReference>
<evidence type="ECO:0000256" key="18">
    <source>
        <dbReference type="HAMAP-Rule" id="MF_01966"/>
    </source>
</evidence>
<dbReference type="PROSITE" id="PS51385">
    <property type="entry name" value="YJEF_N"/>
    <property type="match status" value="1"/>
</dbReference>
<comment type="catalytic activity">
    <reaction evidence="2 18 19">
        <text>(6R)-NADPHX = (6S)-NADPHX</text>
        <dbReference type="Rhea" id="RHEA:32227"/>
        <dbReference type="ChEBI" id="CHEBI:64076"/>
        <dbReference type="ChEBI" id="CHEBI:64077"/>
        <dbReference type="EC" id="5.1.99.6"/>
    </reaction>
</comment>
<feature type="binding site" evidence="18">
    <location>
        <begin position="67"/>
        <end position="71"/>
    </location>
    <ligand>
        <name>(6S)-NADPHX</name>
        <dbReference type="ChEBI" id="CHEBI:64076"/>
    </ligand>
</feature>
<keyword evidence="11 18" id="KW-0413">Isomerase</keyword>
<evidence type="ECO:0000313" key="22">
    <source>
        <dbReference type="EMBL" id="CUB05829.1"/>
    </source>
</evidence>
<dbReference type="STRING" id="1137284.GCA_001418205_03213"/>
<dbReference type="EC" id="4.2.1.136" evidence="19"/>
<evidence type="ECO:0000256" key="6">
    <source>
        <dbReference type="ARBA" id="ARBA00022741"/>
    </source>
</evidence>
<dbReference type="CDD" id="cd01171">
    <property type="entry name" value="YXKO-related"/>
    <property type="match status" value="1"/>
</dbReference>
<evidence type="ECO:0000313" key="23">
    <source>
        <dbReference type="Proteomes" id="UP000182769"/>
    </source>
</evidence>
<feature type="binding site" evidence="17">
    <location>
        <position position="327"/>
    </location>
    <ligand>
        <name>(6S)-NADPHX</name>
        <dbReference type="ChEBI" id="CHEBI:64076"/>
    </ligand>
</feature>
<keyword evidence="23" id="KW-1185">Reference proteome</keyword>
<evidence type="ECO:0000256" key="1">
    <source>
        <dbReference type="ARBA" id="ARBA00000013"/>
    </source>
</evidence>
<dbReference type="RefSeq" id="WP_055464242.1">
    <property type="nucleotide sequence ID" value="NZ_CYHG01000013.1"/>
</dbReference>
<comment type="similarity">
    <text evidence="17">Belongs to the NnrD/CARKD family.</text>
</comment>
<evidence type="ECO:0000256" key="2">
    <source>
        <dbReference type="ARBA" id="ARBA00000909"/>
    </source>
</evidence>
<dbReference type="HAMAP" id="MF_01965">
    <property type="entry name" value="NADHX_dehydratase"/>
    <property type="match status" value="1"/>
</dbReference>
<comment type="cofactor">
    <cofactor evidence="17">
        <name>Mg(2+)</name>
        <dbReference type="ChEBI" id="CHEBI:18420"/>
    </cofactor>
</comment>
<evidence type="ECO:0000256" key="15">
    <source>
        <dbReference type="ARBA" id="ARBA00048238"/>
    </source>
</evidence>
<feature type="binding site" evidence="17">
    <location>
        <position position="266"/>
    </location>
    <ligand>
        <name>(6S)-NADPHX</name>
        <dbReference type="ChEBI" id="CHEBI:64076"/>
    </ligand>
</feature>
<evidence type="ECO:0000259" key="20">
    <source>
        <dbReference type="PROSITE" id="PS51383"/>
    </source>
</evidence>
<dbReference type="OrthoDB" id="9806925at2"/>
<feature type="binding site" evidence="17">
    <location>
        <position position="373"/>
    </location>
    <ligand>
        <name>(6S)-NADPHX</name>
        <dbReference type="ChEBI" id="CHEBI:64076"/>
    </ligand>
</feature>
<dbReference type="GO" id="GO:0052855">
    <property type="term" value="F:ADP-dependent NAD(P)H-hydrate dehydratase activity"/>
    <property type="evidence" value="ECO:0007669"/>
    <property type="project" value="UniProtKB-UniRule"/>
</dbReference>
<evidence type="ECO:0000256" key="10">
    <source>
        <dbReference type="ARBA" id="ARBA00023027"/>
    </source>
</evidence>
<dbReference type="GO" id="GO:0046496">
    <property type="term" value="P:nicotinamide nucleotide metabolic process"/>
    <property type="evidence" value="ECO:0007669"/>
    <property type="project" value="UniProtKB-UniRule"/>
</dbReference>
<dbReference type="GO" id="GO:0046872">
    <property type="term" value="F:metal ion binding"/>
    <property type="evidence" value="ECO:0007669"/>
    <property type="project" value="UniProtKB-UniRule"/>
</dbReference>
<feature type="domain" description="YjeF C-terminal" evidence="20">
    <location>
        <begin position="231"/>
        <end position="493"/>
    </location>
</feature>